<reference evidence="1 2" key="1">
    <citation type="submission" date="2014-03" db="EMBL/GenBank/DDBJ databases">
        <title>Genomics of Bifidobacteria.</title>
        <authorList>
            <person name="Ventura M."/>
            <person name="Milani C."/>
            <person name="Lugli G.A."/>
        </authorList>
    </citation>
    <scope>NUCLEOTIDE SEQUENCE [LARGE SCALE GENOMIC DNA]</scope>
    <source>
        <strain evidence="1 2">DSM 23967</strain>
    </source>
</reference>
<dbReference type="AlphaFoldDB" id="A0A087D3Z5"/>
<dbReference type="Proteomes" id="UP000029066">
    <property type="component" value="Unassembled WGS sequence"/>
</dbReference>
<accession>A0A087D3Z5</accession>
<feature type="non-terminal residue" evidence="1">
    <location>
        <position position="53"/>
    </location>
</feature>
<dbReference type="EMBL" id="JGZN01000025">
    <property type="protein sequence ID" value="KFI90245.1"/>
    <property type="molecule type" value="Genomic_DNA"/>
</dbReference>
<comment type="caution">
    <text evidence="1">The sequence shown here is derived from an EMBL/GenBank/DDBJ whole genome shotgun (WGS) entry which is preliminary data.</text>
</comment>
<name>A0A087D3Z5_9BIFI</name>
<sequence length="53" mass="5835">MVMAYGINDPGRQRHGLSRRERRLTVNKNHEHGNNIRRAAALSLAAATLVAGL</sequence>
<proteinExistence type="predicted"/>
<organism evidence="1 2">
    <name type="scientific">Bifidobacterium saguini DSM 23967</name>
    <dbReference type="NCBI Taxonomy" id="1437607"/>
    <lineage>
        <taxon>Bacteria</taxon>
        <taxon>Bacillati</taxon>
        <taxon>Actinomycetota</taxon>
        <taxon>Actinomycetes</taxon>
        <taxon>Bifidobacteriales</taxon>
        <taxon>Bifidobacteriaceae</taxon>
        <taxon>Bifidobacterium</taxon>
    </lineage>
</organism>
<evidence type="ECO:0000313" key="2">
    <source>
        <dbReference type="Proteomes" id="UP000029066"/>
    </source>
</evidence>
<evidence type="ECO:0000313" key="1">
    <source>
        <dbReference type="EMBL" id="KFI90245.1"/>
    </source>
</evidence>
<protein>
    <submittedName>
        <fullName evidence="1">Uncharacterized protein</fullName>
    </submittedName>
</protein>
<gene>
    <name evidence="1" type="ORF">BISA_2274</name>
</gene>